<dbReference type="AlphaFoldDB" id="A0A1F5LJM5"/>
<evidence type="ECO:0000256" key="4">
    <source>
        <dbReference type="ARBA" id="ARBA00022691"/>
    </source>
</evidence>
<dbReference type="GO" id="GO:0008757">
    <property type="term" value="F:S-adenosylmethionine-dependent methyltransferase activity"/>
    <property type="evidence" value="ECO:0007669"/>
    <property type="project" value="InterPro"/>
</dbReference>
<proteinExistence type="inferred from homology"/>
<protein>
    <recommendedName>
        <fullName evidence="5">Methyltransferase type 11 domain-containing protein</fullName>
    </recommendedName>
</protein>
<dbReference type="Proteomes" id="UP000177622">
    <property type="component" value="Unassembled WGS sequence"/>
</dbReference>
<keyword evidence="7" id="KW-1185">Reference proteome</keyword>
<dbReference type="SUPFAM" id="SSF53335">
    <property type="entry name" value="S-adenosyl-L-methionine-dependent methyltransferases"/>
    <property type="match status" value="1"/>
</dbReference>
<gene>
    <name evidence="6" type="ORF">PENARI_c008G09917</name>
</gene>
<dbReference type="PANTHER" id="PTHR44942">
    <property type="entry name" value="METHYLTRANSF_11 DOMAIN-CONTAINING PROTEIN"/>
    <property type="match status" value="1"/>
</dbReference>
<keyword evidence="3" id="KW-0808">Transferase</keyword>
<dbReference type="GeneID" id="34576337"/>
<accession>A0A1F5LJM5</accession>
<dbReference type="InterPro" id="IPR051052">
    <property type="entry name" value="Diverse_substrate_MTase"/>
</dbReference>
<dbReference type="Gene3D" id="3.40.50.150">
    <property type="entry name" value="Vaccinia Virus protein VP39"/>
    <property type="match status" value="1"/>
</dbReference>
<dbReference type="OrthoDB" id="10027013at2759"/>
<dbReference type="PANTHER" id="PTHR44942:SF4">
    <property type="entry name" value="METHYLTRANSFERASE TYPE 11 DOMAIN-CONTAINING PROTEIN"/>
    <property type="match status" value="1"/>
</dbReference>
<evidence type="ECO:0000313" key="7">
    <source>
        <dbReference type="Proteomes" id="UP000177622"/>
    </source>
</evidence>
<evidence type="ECO:0000256" key="2">
    <source>
        <dbReference type="ARBA" id="ARBA00022603"/>
    </source>
</evidence>
<dbReference type="CDD" id="cd02440">
    <property type="entry name" value="AdoMet_MTases"/>
    <property type="match status" value="1"/>
</dbReference>
<evidence type="ECO:0000256" key="1">
    <source>
        <dbReference type="ARBA" id="ARBA00008361"/>
    </source>
</evidence>
<feature type="domain" description="Methyltransferase type 11" evidence="5">
    <location>
        <begin position="49"/>
        <end position="141"/>
    </location>
</feature>
<dbReference type="GO" id="GO:0032259">
    <property type="term" value="P:methylation"/>
    <property type="evidence" value="ECO:0007669"/>
    <property type="project" value="UniProtKB-KW"/>
</dbReference>
<comment type="similarity">
    <text evidence="1">Belongs to the methyltransferase superfamily.</text>
</comment>
<keyword evidence="4" id="KW-0949">S-adenosyl-L-methionine</keyword>
<evidence type="ECO:0000256" key="3">
    <source>
        <dbReference type="ARBA" id="ARBA00022679"/>
    </source>
</evidence>
<name>A0A1F5LJM5_PENAI</name>
<dbReference type="RefSeq" id="XP_022488850.1">
    <property type="nucleotide sequence ID" value="XM_022631603.1"/>
</dbReference>
<reference evidence="6 7" key="1">
    <citation type="journal article" date="2016" name="Sci. Rep.">
        <title>Penicillium arizonense, a new, genome sequenced fungal species, reveals a high chemical diversity in secreted metabolites.</title>
        <authorList>
            <person name="Grijseels S."/>
            <person name="Nielsen J.C."/>
            <person name="Randelovic M."/>
            <person name="Nielsen J."/>
            <person name="Nielsen K.F."/>
            <person name="Workman M."/>
            <person name="Frisvad J.C."/>
        </authorList>
    </citation>
    <scope>NUCLEOTIDE SEQUENCE [LARGE SCALE GENOMIC DNA]</scope>
    <source>
        <strain evidence="6 7">CBS 141311</strain>
    </source>
</reference>
<dbReference type="EMBL" id="LXJU01000008">
    <property type="protein sequence ID" value="OGE53412.1"/>
    <property type="molecule type" value="Genomic_DNA"/>
</dbReference>
<keyword evidence="2" id="KW-0489">Methyltransferase</keyword>
<dbReference type="InterPro" id="IPR013216">
    <property type="entry name" value="Methyltransf_11"/>
</dbReference>
<dbReference type="InterPro" id="IPR029063">
    <property type="entry name" value="SAM-dependent_MTases_sf"/>
</dbReference>
<dbReference type="STRING" id="1835702.A0A1F5LJM5"/>
<dbReference type="Pfam" id="PF08241">
    <property type="entry name" value="Methyltransf_11"/>
    <property type="match status" value="1"/>
</dbReference>
<sequence>MSHNGTIFKQDKTFWNDYLKGRPQPPESFFTRIFNYHRAHGGIFGSVHDVGAGNGPYSETLRSRFGHVIVSDIVAKNIELAQDRLGTEGFSYRVAKLENADDIPAESVDMVFATNVMHFPDQEVGMSAVVRQLKPGGTFACATFGPARFENPQLQDLWQRISYQGGRMLLKKSEDPMQVIGVMARTQDNANIAPLDTRFFAPGVKRVHLNMANGGIVGILPPEYAHLNTERDHTGADDEILFEDAPEWSFEKDLDGVKEHICSFPFVSDNLAGFTDLFVELDDLLGDGRIVRGHWPVKIVLATKR</sequence>
<comment type="caution">
    <text evidence="6">The sequence shown here is derived from an EMBL/GenBank/DDBJ whole genome shotgun (WGS) entry which is preliminary data.</text>
</comment>
<evidence type="ECO:0000313" key="6">
    <source>
        <dbReference type="EMBL" id="OGE53412.1"/>
    </source>
</evidence>
<evidence type="ECO:0000259" key="5">
    <source>
        <dbReference type="Pfam" id="PF08241"/>
    </source>
</evidence>
<organism evidence="6 7">
    <name type="scientific">Penicillium arizonense</name>
    <dbReference type="NCBI Taxonomy" id="1835702"/>
    <lineage>
        <taxon>Eukaryota</taxon>
        <taxon>Fungi</taxon>
        <taxon>Dikarya</taxon>
        <taxon>Ascomycota</taxon>
        <taxon>Pezizomycotina</taxon>
        <taxon>Eurotiomycetes</taxon>
        <taxon>Eurotiomycetidae</taxon>
        <taxon>Eurotiales</taxon>
        <taxon>Aspergillaceae</taxon>
        <taxon>Penicillium</taxon>
    </lineage>
</organism>